<evidence type="ECO:0000256" key="1">
    <source>
        <dbReference type="SAM" id="MobiDB-lite"/>
    </source>
</evidence>
<evidence type="ECO:0000313" key="2">
    <source>
        <dbReference type="EMBL" id="OGE74950.1"/>
    </source>
</evidence>
<dbReference type="Proteomes" id="UP000176547">
    <property type="component" value="Unassembled WGS sequence"/>
</dbReference>
<evidence type="ECO:0000313" key="3">
    <source>
        <dbReference type="Proteomes" id="UP000176547"/>
    </source>
</evidence>
<dbReference type="CDD" id="cd19067">
    <property type="entry name" value="PfuEndoQ-like"/>
    <property type="match status" value="1"/>
</dbReference>
<name>A0A1F5NBZ1_9BACT</name>
<evidence type="ECO:0008006" key="4">
    <source>
        <dbReference type="Google" id="ProtNLM"/>
    </source>
</evidence>
<dbReference type="InterPro" id="IPR016195">
    <property type="entry name" value="Pol/histidinol_Pase-like"/>
</dbReference>
<dbReference type="AlphaFoldDB" id="A0A1F5NBZ1"/>
<comment type="caution">
    <text evidence="2">The sequence shown here is derived from an EMBL/GenBank/DDBJ whole genome shotgun (WGS) entry which is preliminary data.</text>
</comment>
<organism evidence="2 3">
    <name type="scientific">Candidatus Doudnabacteria bacterium RIFCSPHIGHO2_01_52_17</name>
    <dbReference type="NCBI Taxonomy" id="1817820"/>
    <lineage>
        <taxon>Bacteria</taxon>
        <taxon>Candidatus Doudnaibacteriota</taxon>
    </lineage>
</organism>
<reference evidence="2 3" key="1">
    <citation type="journal article" date="2016" name="Nat. Commun.">
        <title>Thousands of microbial genomes shed light on interconnected biogeochemical processes in an aquifer system.</title>
        <authorList>
            <person name="Anantharaman K."/>
            <person name="Brown C.T."/>
            <person name="Hug L.A."/>
            <person name="Sharon I."/>
            <person name="Castelle C.J."/>
            <person name="Probst A.J."/>
            <person name="Thomas B.C."/>
            <person name="Singh A."/>
            <person name="Wilkins M.J."/>
            <person name="Karaoz U."/>
            <person name="Brodie E.L."/>
            <person name="Williams K.H."/>
            <person name="Hubbard S.S."/>
            <person name="Banfield J.F."/>
        </authorList>
    </citation>
    <scope>NUCLEOTIDE SEQUENCE [LARGE SCALE GENOMIC DNA]</scope>
</reference>
<protein>
    <recommendedName>
        <fullName evidence="4">DNA helicase UvrD</fullName>
    </recommendedName>
</protein>
<dbReference type="EMBL" id="MFEG01000037">
    <property type="protein sequence ID" value="OGE74950.1"/>
    <property type="molecule type" value="Genomic_DNA"/>
</dbReference>
<sequence>MRVISDLHIHSKYSRACSKDLVPQNLDKWAKIKGVNLLGTGDFTHPRWFAELRESLEEAEPGFYKLRSSSPSPLPSREGKKQNFPPPGGEELPARSAGGKEGGVRFVLSAEISCIYSQDGRLRRVHYVLLLPSFSAVEKFNRTLESKGGKLGSDGRPILGMNSKEVLKYLLDASPDALFVPAHAWTPYFGIFGSKSGFDSIEECFGEMTKHVFAFETGLSSDPEMNWRFSGTDKFAILSSSDAHSLSRIGREANVMEVPEKEFNYRELYRIIKEKDASRFKYTIEYFPEEGKYHLDGHANCKFSCEPEKTKKLHGECPVCGKKLTIGVVSRVQDLSDRPEGFLPPGAPAQKHLVPLEEVLADCNGVGAKSKKVQDLYWKLIAAAGSEFAVILDLPIPDVASLGGAVVAEAVKRVREERVHKTAGYDGVYGTVKVFTDDERAKFDRDISKQKALF</sequence>
<dbReference type="PANTHER" id="PTHR40084:SF1">
    <property type="entry name" value="PHOSPHOTRANSFERASE"/>
    <property type="match status" value="1"/>
</dbReference>
<feature type="region of interest" description="Disordered" evidence="1">
    <location>
        <begin position="67"/>
        <end position="99"/>
    </location>
</feature>
<accession>A0A1F5NBZ1</accession>
<dbReference type="SUPFAM" id="SSF89550">
    <property type="entry name" value="PHP domain-like"/>
    <property type="match status" value="1"/>
</dbReference>
<dbReference type="Gene3D" id="3.20.20.140">
    <property type="entry name" value="Metal-dependent hydrolases"/>
    <property type="match status" value="1"/>
</dbReference>
<gene>
    <name evidence="2" type="ORF">A3K06_02150</name>
</gene>
<proteinExistence type="predicted"/>
<dbReference type="PANTHER" id="PTHR40084">
    <property type="entry name" value="PHOSPHOHYDROLASE, PHP FAMILY"/>
    <property type="match status" value="1"/>
</dbReference>